<dbReference type="Proteomes" id="UP001058713">
    <property type="component" value="Chromosome"/>
</dbReference>
<evidence type="ECO:0000259" key="7">
    <source>
        <dbReference type="PROSITE" id="PS50977"/>
    </source>
</evidence>
<keyword evidence="1" id="KW-0678">Repressor</keyword>
<keyword evidence="4" id="KW-0804">Transcription</keyword>
<proteinExistence type="predicted"/>
<dbReference type="EMBL" id="CP081070">
    <property type="protein sequence ID" value="UWQ55793.1"/>
    <property type="molecule type" value="Genomic_DNA"/>
</dbReference>
<evidence type="ECO:0000256" key="5">
    <source>
        <dbReference type="PROSITE-ProRule" id="PRU00335"/>
    </source>
</evidence>
<evidence type="ECO:0000256" key="1">
    <source>
        <dbReference type="ARBA" id="ARBA00022491"/>
    </source>
</evidence>
<evidence type="ECO:0000256" key="4">
    <source>
        <dbReference type="ARBA" id="ARBA00023163"/>
    </source>
</evidence>
<dbReference type="InterPro" id="IPR023772">
    <property type="entry name" value="DNA-bd_HTH_TetR-type_CS"/>
</dbReference>
<protein>
    <submittedName>
        <fullName evidence="8">TetR family transcriptional regulator</fullName>
    </submittedName>
</protein>
<dbReference type="PRINTS" id="PR00455">
    <property type="entry name" value="HTHTETR"/>
</dbReference>
<dbReference type="KEGG" id="lcae:K3721_04230"/>
<dbReference type="InterPro" id="IPR039538">
    <property type="entry name" value="BetI_C"/>
</dbReference>
<dbReference type="PROSITE" id="PS50977">
    <property type="entry name" value="HTH_TETR_2"/>
    <property type="match status" value="1"/>
</dbReference>
<dbReference type="SUPFAM" id="SSF48498">
    <property type="entry name" value="Tetracyclin repressor-like, C-terminal domain"/>
    <property type="match status" value="1"/>
</dbReference>
<evidence type="ECO:0000313" key="8">
    <source>
        <dbReference type="EMBL" id="UWQ55793.1"/>
    </source>
</evidence>
<dbReference type="GO" id="GO:0000976">
    <property type="term" value="F:transcription cis-regulatory region binding"/>
    <property type="evidence" value="ECO:0007669"/>
    <property type="project" value="TreeGrafter"/>
</dbReference>
<dbReference type="InterPro" id="IPR036271">
    <property type="entry name" value="Tet_transcr_reg_TetR-rel_C_sf"/>
</dbReference>
<reference evidence="8" key="1">
    <citation type="submission" date="2021-08" db="EMBL/GenBank/DDBJ databases">
        <authorList>
            <person name="Nwanade C."/>
            <person name="Wang M."/>
            <person name="Masoudi A."/>
            <person name="Yu Z."/>
            <person name="Liu J."/>
        </authorList>
    </citation>
    <scope>NUCLEOTIDE SEQUENCE</scope>
    <source>
        <strain evidence="8">S122</strain>
    </source>
</reference>
<dbReference type="InterPro" id="IPR050109">
    <property type="entry name" value="HTH-type_TetR-like_transc_reg"/>
</dbReference>
<dbReference type="GO" id="GO:0003700">
    <property type="term" value="F:DNA-binding transcription factor activity"/>
    <property type="evidence" value="ECO:0007669"/>
    <property type="project" value="TreeGrafter"/>
</dbReference>
<dbReference type="AlphaFoldDB" id="A0A9Q9M4I7"/>
<feature type="domain" description="HTH tetR-type" evidence="7">
    <location>
        <begin position="19"/>
        <end position="79"/>
    </location>
</feature>
<feature type="DNA-binding region" description="H-T-H motif" evidence="5">
    <location>
        <begin position="42"/>
        <end position="61"/>
    </location>
</feature>
<dbReference type="PROSITE" id="PS01081">
    <property type="entry name" value="HTH_TETR_1"/>
    <property type="match status" value="1"/>
</dbReference>
<evidence type="ECO:0000256" key="6">
    <source>
        <dbReference type="SAM" id="MobiDB-lite"/>
    </source>
</evidence>
<dbReference type="InterPro" id="IPR009057">
    <property type="entry name" value="Homeodomain-like_sf"/>
</dbReference>
<dbReference type="PANTHER" id="PTHR30055:SF234">
    <property type="entry name" value="HTH-TYPE TRANSCRIPTIONAL REGULATOR BETI"/>
    <property type="match status" value="1"/>
</dbReference>
<dbReference type="Pfam" id="PF13977">
    <property type="entry name" value="TetR_C_6"/>
    <property type="match status" value="1"/>
</dbReference>
<name>A0A9Q9M4I7_LEICA</name>
<sequence length="213" mass="24101">MSNTGQHEEGQNARELSKSKNRRHLLDSAADAIFKHGFRGATIAAIQEISGLSRGMINLHFKTKENLLLAVAEDLSNSYSERWNKIARNPGLSARDKLMGIIKVDLSPDILNERDVAIWFAFRSEACSNPDYHKFIDSRDASFHNTIVEICQSLIDEGTYPNGDAHLAADAFIALFEGMWTDFHLHSEEFDRCRAERVCLYIANSLFPDHFDL</sequence>
<accession>A0A9Q9M4I7</accession>
<keyword evidence="3 5" id="KW-0238">DNA-binding</keyword>
<feature type="compositionally biased region" description="Basic and acidic residues" evidence="6">
    <location>
        <begin position="1"/>
        <end position="18"/>
    </location>
</feature>
<dbReference type="Pfam" id="PF00440">
    <property type="entry name" value="TetR_N"/>
    <property type="match status" value="1"/>
</dbReference>
<dbReference type="InterPro" id="IPR001647">
    <property type="entry name" value="HTH_TetR"/>
</dbReference>
<evidence type="ECO:0000256" key="3">
    <source>
        <dbReference type="ARBA" id="ARBA00023125"/>
    </source>
</evidence>
<organism evidence="8 9">
    <name type="scientific">Leisingera caerulea</name>
    <name type="common">Phaeobacter caeruleus</name>
    <dbReference type="NCBI Taxonomy" id="506591"/>
    <lineage>
        <taxon>Bacteria</taxon>
        <taxon>Pseudomonadati</taxon>
        <taxon>Pseudomonadota</taxon>
        <taxon>Alphaproteobacteria</taxon>
        <taxon>Rhodobacterales</taxon>
        <taxon>Roseobacteraceae</taxon>
        <taxon>Leisingera</taxon>
    </lineage>
</organism>
<gene>
    <name evidence="8" type="ORF">K3721_04230</name>
</gene>
<dbReference type="SUPFAM" id="SSF46689">
    <property type="entry name" value="Homeodomain-like"/>
    <property type="match status" value="1"/>
</dbReference>
<evidence type="ECO:0000313" key="9">
    <source>
        <dbReference type="Proteomes" id="UP001058713"/>
    </source>
</evidence>
<dbReference type="PANTHER" id="PTHR30055">
    <property type="entry name" value="HTH-TYPE TRANSCRIPTIONAL REGULATOR RUTR"/>
    <property type="match status" value="1"/>
</dbReference>
<dbReference type="Gene3D" id="1.10.357.10">
    <property type="entry name" value="Tetracycline Repressor, domain 2"/>
    <property type="match status" value="1"/>
</dbReference>
<evidence type="ECO:0000256" key="2">
    <source>
        <dbReference type="ARBA" id="ARBA00023015"/>
    </source>
</evidence>
<keyword evidence="2" id="KW-0805">Transcription regulation</keyword>
<feature type="region of interest" description="Disordered" evidence="6">
    <location>
        <begin position="1"/>
        <end position="21"/>
    </location>
</feature>